<dbReference type="EMBL" id="QKVK01000007">
    <property type="protein sequence ID" value="PZF76110.1"/>
    <property type="molecule type" value="Genomic_DNA"/>
</dbReference>
<keyword evidence="3" id="KW-1185">Reference proteome</keyword>
<reference evidence="3" key="1">
    <citation type="submission" date="2018-06" db="EMBL/GenBank/DDBJ databases">
        <title>Aestuariibacter litoralis strain KCTC 52945T.</title>
        <authorList>
            <person name="Li X."/>
            <person name="Salam N."/>
            <person name="Li J.-L."/>
            <person name="Chen Y.-M."/>
            <person name="Yang Z.-W."/>
            <person name="Zhang L.-Y."/>
            <person name="Han M.-X."/>
            <person name="Xiao M."/>
            <person name="Li W.-J."/>
        </authorList>
    </citation>
    <scope>NUCLEOTIDE SEQUENCE [LARGE SCALE GENOMIC DNA]</scope>
    <source>
        <strain evidence="3">KCTC 52945</strain>
    </source>
</reference>
<dbReference type="InterPro" id="IPR046531">
    <property type="entry name" value="DUF6596"/>
</dbReference>
<feature type="domain" description="DUF6596" evidence="1">
    <location>
        <begin position="183"/>
        <end position="274"/>
    </location>
</feature>
<dbReference type="SUPFAM" id="SSF88946">
    <property type="entry name" value="Sigma2 domain of RNA polymerase sigma factors"/>
    <property type="match status" value="1"/>
</dbReference>
<dbReference type="AlphaFoldDB" id="A0A2W2AU51"/>
<accession>A0A2W2AU51</accession>
<name>A0A2W2AU51_9HYPH</name>
<gene>
    <name evidence="2" type="ORF">DK847_15895</name>
</gene>
<dbReference type="GO" id="GO:0003700">
    <property type="term" value="F:DNA-binding transcription factor activity"/>
    <property type="evidence" value="ECO:0007669"/>
    <property type="project" value="InterPro"/>
</dbReference>
<organism evidence="2 3">
    <name type="scientific">Aestuariivirga litoralis</name>
    <dbReference type="NCBI Taxonomy" id="2650924"/>
    <lineage>
        <taxon>Bacteria</taxon>
        <taxon>Pseudomonadati</taxon>
        <taxon>Pseudomonadota</taxon>
        <taxon>Alphaproteobacteria</taxon>
        <taxon>Hyphomicrobiales</taxon>
        <taxon>Aestuariivirgaceae</taxon>
        <taxon>Aestuariivirga</taxon>
    </lineage>
</organism>
<protein>
    <submittedName>
        <fullName evidence="2">RNA polymerase subunit sigma-70</fullName>
    </submittedName>
</protein>
<comment type="caution">
    <text evidence="2">The sequence shown here is derived from an EMBL/GenBank/DDBJ whole genome shotgun (WGS) entry which is preliminary data.</text>
</comment>
<evidence type="ECO:0000313" key="3">
    <source>
        <dbReference type="Proteomes" id="UP000248795"/>
    </source>
</evidence>
<dbReference type="Pfam" id="PF20239">
    <property type="entry name" value="DUF6596"/>
    <property type="match status" value="1"/>
</dbReference>
<dbReference type="PANTHER" id="PTHR47756:SF2">
    <property type="entry name" value="BLL6612 PROTEIN"/>
    <property type="match status" value="1"/>
</dbReference>
<sequence>MTAEAAARAADRAARQSYGRLVASLSMRSRNIAAAEDALGEAFRAALEHWPVSGIPDVPEAWLLTAARRVLGKAERRRQVSAMAEPELLRQVEETLAMLETEPDRFHDERLKLMFVCAHPAIDAAAQTPLMLQTVLGLDAARIAAAFLEQPATMGQRLVRAKARIRDTGLRFAVPEADELPERLEAVLQAIYAAFTAGWDDGGPLSGEAIWLGRTLLALMPQEPEVQGLVALMLYCEARKGARRAAGFVPLDRQDPGLWDGAMMAEGDGLLRAAGAANRFGRFQCEAAIQSVHAARRLTGETDRRALRMLYAALVRMSPAIGARVGQAAVAEPEDGLALLAAVPEKLAAGYQPFHAVRAELLRRLGRAAEARAAYVRAVELSPDPELRQFLWTRMAELA</sequence>
<evidence type="ECO:0000313" key="2">
    <source>
        <dbReference type="EMBL" id="PZF76110.1"/>
    </source>
</evidence>
<dbReference type="InterPro" id="IPR013325">
    <property type="entry name" value="RNA_pol_sigma_r2"/>
</dbReference>
<dbReference type="Gene3D" id="1.10.1740.10">
    <property type="match status" value="1"/>
</dbReference>
<evidence type="ECO:0000259" key="1">
    <source>
        <dbReference type="Pfam" id="PF20239"/>
    </source>
</evidence>
<dbReference type="Proteomes" id="UP000248795">
    <property type="component" value="Unassembled WGS sequence"/>
</dbReference>
<dbReference type="PANTHER" id="PTHR47756">
    <property type="entry name" value="BLL6612 PROTEIN-RELATED"/>
    <property type="match status" value="1"/>
</dbReference>
<dbReference type="GO" id="GO:0006352">
    <property type="term" value="P:DNA-templated transcription initiation"/>
    <property type="evidence" value="ECO:0007669"/>
    <property type="project" value="InterPro"/>
</dbReference>
<dbReference type="RefSeq" id="WP_111199496.1">
    <property type="nucleotide sequence ID" value="NZ_QKVK01000007.1"/>
</dbReference>
<proteinExistence type="predicted"/>